<dbReference type="PRINTS" id="PR00035">
    <property type="entry name" value="HTHGNTR"/>
</dbReference>
<gene>
    <name evidence="5" type="ORF">G3574_18670</name>
</gene>
<evidence type="ECO:0000256" key="1">
    <source>
        <dbReference type="ARBA" id="ARBA00023015"/>
    </source>
</evidence>
<reference evidence="5 6" key="1">
    <citation type="submission" date="2020-02" db="EMBL/GenBank/DDBJ databases">
        <authorList>
            <person name="Kim M.K."/>
        </authorList>
    </citation>
    <scope>NUCLEOTIDE SEQUENCE [LARGE SCALE GENOMIC DNA]</scope>
    <source>
        <strain evidence="5 6">17J57-3</strain>
    </source>
</reference>
<dbReference type="Gene3D" id="1.10.10.10">
    <property type="entry name" value="Winged helix-like DNA-binding domain superfamily/Winged helix DNA-binding domain"/>
    <property type="match status" value="1"/>
</dbReference>
<dbReference type="SUPFAM" id="SSF46785">
    <property type="entry name" value="Winged helix' DNA-binding domain"/>
    <property type="match status" value="1"/>
</dbReference>
<name>A0A6B3SXA8_9BURK</name>
<evidence type="ECO:0000313" key="6">
    <source>
        <dbReference type="Proteomes" id="UP000482155"/>
    </source>
</evidence>
<dbReference type="Gene3D" id="1.20.120.530">
    <property type="entry name" value="GntR ligand-binding domain-like"/>
    <property type="match status" value="1"/>
</dbReference>
<organism evidence="5 6">
    <name type="scientific">Noviherbaspirillum galbum</name>
    <dbReference type="NCBI Taxonomy" id="2709383"/>
    <lineage>
        <taxon>Bacteria</taxon>
        <taxon>Pseudomonadati</taxon>
        <taxon>Pseudomonadota</taxon>
        <taxon>Betaproteobacteria</taxon>
        <taxon>Burkholderiales</taxon>
        <taxon>Oxalobacteraceae</taxon>
        <taxon>Noviherbaspirillum</taxon>
    </lineage>
</organism>
<feature type="domain" description="HTH gntR-type" evidence="4">
    <location>
        <begin position="2"/>
        <end position="69"/>
    </location>
</feature>
<keyword evidence="2" id="KW-0238">DNA-binding</keyword>
<evidence type="ECO:0000256" key="3">
    <source>
        <dbReference type="ARBA" id="ARBA00023163"/>
    </source>
</evidence>
<dbReference type="RefSeq" id="WP_163966533.1">
    <property type="nucleotide sequence ID" value="NZ_JAAIVB010000065.1"/>
</dbReference>
<protein>
    <submittedName>
        <fullName evidence="5">GntR family transcriptional regulator</fullName>
    </submittedName>
</protein>
<dbReference type="InterPro" id="IPR011711">
    <property type="entry name" value="GntR_C"/>
</dbReference>
<dbReference type="PROSITE" id="PS50949">
    <property type="entry name" value="HTH_GNTR"/>
    <property type="match status" value="1"/>
</dbReference>
<sequence>MKKLSDLLREKIEERIVTGDLAPGASLDETALAEEFGASRTPLREAFIQLASSGLIILRPRRSAIVAQIGPQQLVEMFEVMAEFEAMCGRLAARRMSPAEHAALLSAHDACRAARDMQDPDEYYYRNEVFHSLIYAGSHNAFLAEQAQNLYRRLSPYRRLQLRVRGRIGNSFDEHDAVVKAILEGRGDDTAELLRRHVAIQGQRFADLVATLNTMQQQAASA</sequence>
<dbReference type="GO" id="GO:0003677">
    <property type="term" value="F:DNA binding"/>
    <property type="evidence" value="ECO:0007669"/>
    <property type="project" value="UniProtKB-KW"/>
</dbReference>
<dbReference type="PANTHER" id="PTHR43537:SF49">
    <property type="entry name" value="TRANSCRIPTIONAL REGULATORY PROTEIN"/>
    <property type="match status" value="1"/>
</dbReference>
<evidence type="ECO:0000313" key="5">
    <source>
        <dbReference type="EMBL" id="NEX63112.1"/>
    </source>
</evidence>
<comment type="caution">
    <text evidence="5">The sequence shown here is derived from an EMBL/GenBank/DDBJ whole genome shotgun (WGS) entry which is preliminary data.</text>
</comment>
<keyword evidence="1" id="KW-0805">Transcription regulation</keyword>
<dbReference type="InterPro" id="IPR008920">
    <property type="entry name" value="TF_FadR/GntR_C"/>
</dbReference>
<dbReference type="SMART" id="SM00895">
    <property type="entry name" value="FCD"/>
    <property type="match status" value="1"/>
</dbReference>
<dbReference type="InterPro" id="IPR000524">
    <property type="entry name" value="Tscrpt_reg_HTH_GntR"/>
</dbReference>
<dbReference type="SUPFAM" id="SSF48008">
    <property type="entry name" value="GntR ligand-binding domain-like"/>
    <property type="match status" value="1"/>
</dbReference>
<dbReference type="Proteomes" id="UP000482155">
    <property type="component" value="Unassembled WGS sequence"/>
</dbReference>
<dbReference type="InterPro" id="IPR036388">
    <property type="entry name" value="WH-like_DNA-bd_sf"/>
</dbReference>
<evidence type="ECO:0000259" key="4">
    <source>
        <dbReference type="PROSITE" id="PS50949"/>
    </source>
</evidence>
<proteinExistence type="predicted"/>
<dbReference type="InterPro" id="IPR036390">
    <property type="entry name" value="WH_DNA-bd_sf"/>
</dbReference>
<accession>A0A6B3SXA8</accession>
<dbReference type="PANTHER" id="PTHR43537">
    <property type="entry name" value="TRANSCRIPTIONAL REGULATOR, GNTR FAMILY"/>
    <property type="match status" value="1"/>
</dbReference>
<dbReference type="Pfam" id="PF07729">
    <property type="entry name" value="FCD"/>
    <property type="match status" value="1"/>
</dbReference>
<keyword evidence="3" id="KW-0804">Transcription</keyword>
<dbReference type="CDD" id="cd07377">
    <property type="entry name" value="WHTH_GntR"/>
    <property type="match status" value="1"/>
</dbReference>
<evidence type="ECO:0000256" key="2">
    <source>
        <dbReference type="ARBA" id="ARBA00023125"/>
    </source>
</evidence>
<dbReference type="Pfam" id="PF00392">
    <property type="entry name" value="GntR"/>
    <property type="match status" value="1"/>
</dbReference>
<dbReference type="GO" id="GO:0003700">
    <property type="term" value="F:DNA-binding transcription factor activity"/>
    <property type="evidence" value="ECO:0007669"/>
    <property type="project" value="InterPro"/>
</dbReference>
<dbReference type="AlphaFoldDB" id="A0A6B3SXA8"/>
<dbReference type="EMBL" id="JAAIVB010000065">
    <property type="protein sequence ID" value="NEX63112.1"/>
    <property type="molecule type" value="Genomic_DNA"/>
</dbReference>
<keyword evidence="6" id="KW-1185">Reference proteome</keyword>
<dbReference type="SMART" id="SM00345">
    <property type="entry name" value="HTH_GNTR"/>
    <property type="match status" value="1"/>
</dbReference>